<gene>
    <name evidence="1" type="ORF">BDV96DRAFT_602187</name>
</gene>
<evidence type="ECO:0000313" key="1">
    <source>
        <dbReference type="EMBL" id="KAF2112245.1"/>
    </source>
</evidence>
<reference evidence="1" key="1">
    <citation type="journal article" date="2020" name="Stud. Mycol.">
        <title>101 Dothideomycetes genomes: a test case for predicting lifestyles and emergence of pathogens.</title>
        <authorList>
            <person name="Haridas S."/>
            <person name="Albert R."/>
            <person name="Binder M."/>
            <person name="Bloem J."/>
            <person name="Labutti K."/>
            <person name="Salamov A."/>
            <person name="Andreopoulos B."/>
            <person name="Baker S."/>
            <person name="Barry K."/>
            <person name="Bills G."/>
            <person name="Bluhm B."/>
            <person name="Cannon C."/>
            <person name="Castanera R."/>
            <person name="Culley D."/>
            <person name="Daum C."/>
            <person name="Ezra D."/>
            <person name="Gonzalez J."/>
            <person name="Henrissat B."/>
            <person name="Kuo A."/>
            <person name="Liang C."/>
            <person name="Lipzen A."/>
            <person name="Lutzoni F."/>
            <person name="Magnuson J."/>
            <person name="Mondo S."/>
            <person name="Nolan M."/>
            <person name="Ohm R."/>
            <person name="Pangilinan J."/>
            <person name="Park H.-J."/>
            <person name="Ramirez L."/>
            <person name="Alfaro M."/>
            <person name="Sun H."/>
            <person name="Tritt A."/>
            <person name="Yoshinaga Y."/>
            <person name="Zwiers L.-H."/>
            <person name="Turgeon B."/>
            <person name="Goodwin S."/>
            <person name="Spatafora J."/>
            <person name="Crous P."/>
            <person name="Grigoriev I."/>
        </authorList>
    </citation>
    <scope>NUCLEOTIDE SEQUENCE</scope>
    <source>
        <strain evidence="1">CBS 627.86</strain>
    </source>
</reference>
<protein>
    <submittedName>
        <fullName evidence="1">Uncharacterized protein</fullName>
    </submittedName>
</protein>
<dbReference type="AlphaFoldDB" id="A0A6A5YYL3"/>
<keyword evidence="2" id="KW-1185">Reference proteome</keyword>
<name>A0A6A5YYL3_9PLEO</name>
<dbReference type="Proteomes" id="UP000799770">
    <property type="component" value="Unassembled WGS sequence"/>
</dbReference>
<sequence>MFVVAGGQVWMSKYLIDLLYLYYTYLTFGAMSSPESSEGSEPVKYKPCLPCSYNISIKDLNFEGIPKDLHVPVGVALSMVDAVITKHPIDNFSKIEKQKRPDLMQMFPTQPDFVIATKSDEENAFPATANVVDMRMAVYNLTCSPASLMANEILRSCLLGTQYRVNPVTLRFDRKLIFAHHWPSKEPIFKELQNPQHVVVKISSPDETQQWIVDPTIAQYGESMELRFCTAKEYEIYAEPRTNDPPLKEIDTKELESLREEINDAEYWGAGLDAVVKVLAAKLTEKREGEQGTENKGAGDKVKGEITNHTIVLALTPKEIDDMIEDVKNRMDPHSYRD</sequence>
<accession>A0A6A5YYL3</accession>
<organism evidence="1 2">
    <name type="scientific">Lophiotrema nucula</name>
    <dbReference type="NCBI Taxonomy" id="690887"/>
    <lineage>
        <taxon>Eukaryota</taxon>
        <taxon>Fungi</taxon>
        <taxon>Dikarya</taxon>
        <taxon>Ascomycota</taxon>
        <taxon>Pezizomycotina</taxon>
        <taxon>Dothideomycetes</taxon>
        <taxon>Pleosporomycetidae</taxon>
        <taxon>Pleosporales</taxon>
        <taxon>Lophiotremataceae</taxon>
        <taxon>Lophiotrema</taxon>
    </lineage>
</organism>
<dbReference type="EMBL" id="ML977331">
    <property type="protein sequence ID" value="KAF2112245.1"/>
    <property type="molecule type" value="Genomic_DNA"/>
</dbReference>
<proteinExistence type="predicted"/>
<evidence type="ECO:0000313" key="2">
    <source>
        <dbReference type="Proteomes" id="UP000799770"/>
    </source>
</evidence>